<dbReference type="InterPro" id="IPR047210">
    <property type="entry name" value="TPP_PYR_POXB-like"/>
</dbReference>
<evidence type="ECO:0000256" key="2">
    <source>
        <dbReference type="ARBA" id="ARBA00023052"/>
    </source>
</evidence>
<evidence type="ECO:0000259" key="4">
    <source>
        <dbReference type="Pfam" id="PF00205"/>
    </source>
</evidence>
<dbReference type="CDD" id="cd02014">
    <property type="entry name" value="TPP_POX"/>
    <property type="match status" value="1"/>
</dbReference>
<dbReference type="SUPFAM" id="SSF52467">
    <property type="entry name" value="DHS-like NAD/FAD-binding domain"/>
    <property type="match status" value="1"/>
</dbReference>
<dbReference type="GO" id="GO:0003824">
    <property type="term" value="F:catalytic activity"/>
    <property type="evidence" value="ECO:0007669"/>
    <property type="project" value="InterPro"/>
</dbReference>
<dbReference type="SUPFAM" id="SSF52518">
    <property type="entry name" value="Thiamin diphosphate-binding fold (THDP-binding)"/>
    <property type="match status" value="2"/>
</dbReference>
<dbReference type="AlphaFoldDB" id="A0A8A3S307"/>
<sequence>MDEKSTPAGEQTVAEAMIAELVRWGIDLFFGVPGTSSLGIIDAVRKHPDARFIQVRHEENAALAASAYHKLTGKVAACVTIAGPGATNLATGLYDAKEDRAAVLALNGQVEGQYVGPGGFQEIDQDAFFRPVTIFNNTVHEKSRALKLVDMAVRRAFVGRGVAQLSVPNNIQKEILDPTCCPREGTPPSVRIAPDDDLVAGAARVVNAASRPVIIAGWGARGATECLLAIAERIRAPVLTTYRAKGLIPEDHPWHIGVLGSVGTPAARRWATGADLLLTCGVGFSTRTRVPEETPLVQIDLDPVKLGKNRETLSLWGDCAVVLPRLLEHLDEREENGAKEQIAGQKAEWLSQIAAEADSRAVPIRPPYIMQVLSEILPDDAVISVDVGENGWWFGRNFRMRSGQKFVMSGYLATMGFALPAALAARLAYPDRPAVCITGDGGFTMAMAEFLTAVKYNLPVTVILLNNHELGMILVEQQVEHYPNFGTDLHNPDFVDYAQACGGKGFRVERPDELAPAVREALASGVPAIVDVETDPKRF</sequence>
<dbReference type="GeneID" id="76422724"/>
<keyword evidence="8" id="KW-1185">Reference proteome</keyword>
<dbReference type="GO" id="GO:0000287">
    <property type="term" value="F:magnesium ion binding"/>
    <property type="evidence" value="ECO:0007669"/>
    <property type="project" value="InterPro"/>
</dbReference>
<reference evidence="7" key="2">
    <citation type="submission" date="2019-02" db="EMBL/GenBank/DDBJ databases">
        <authorList>
            <person name="Chen S.-C."/>
            <person name="Chien H.-H."/>
            <person name="Lai M.-C."/>
        </authorList>
    </citation>
    <scope>NUCLEOTIDE SEQUENCE</scope>
    <source>
        <strain evidence="7">N2F9704</strain>
    </source>
</reference>
<dbReference type="InterPro" id="IPR047211">
    <property type="entry name" value="POXB-like"/>
</dbReference>
<gene>
    <name evidence="7" type="ORF">RJ40_00190</name>
</gene>
<keyword evidence="2 3" id="KW-0786">Thiamine pyrophosphate</keyword>
<proteinExistence type="inferred from homology"/>
<dbReference type="KEGG" id="maqe:RJ40_00190"/>
<evidence type="ECO:0000313" key="7">
    <source>
        <dbReference type="EMBL" id="QSZ66030.1"/>
    </source>
</evidence>
<protein>
    <submittedName>
        <fullName evidence="7">Thiamine pyrophosphate-binding protein</fullName>
    </submittedName>
</protein>
<dbReference type="PANTHER" id="PTHR42981:SF2">
    <property type="entry name" value="PYRUVATE DEHYDROGENASE [UBIQUINONE]"/>
    <property type="match status" value="1"/>
</dbReference>
<accession>A0A8A3S307</accession>
<dbReference type="PROSITE" id="PS00187">
    <property type="entry name" value="TPP_ENZYMES"/>
    <property type="match status" value="1"/>
</dbReference>
<dbReference type="GO" id="GO:0044272">
    <property type="term" value="P:sulfur compound biosynthetic process"/>
    <property type="evidence" value="ECO:0007669"/>
    <property type="project" value="UniProtKB-ARBA"/>
</dbReference>
<evidence type="ECO:0000313" key="8">
    <source>
        <dbReference type="Proteomes" id="UP001042704"/>
    </source>
</evidence>
<dbReference type="InterPro" id="IPR012000">
    <property type="entry name" value="Thiamin_PyroP_enz_cen_dom"/>
</dbReference>
<dbReference type="EMBL" id="CP036172">
    <property type="protein sequence ID" value="QSZ66030.1"/>
    <property type="molecule type" value="Genomic_DNA"/>
</dbReference>
<feature type="domain" description="Thiamine pyrophosphate enzyme N-terminal TPP-binding" evidence="6">
    <location>
        <begin position="12"/>
        <end position="126"/>
    </location>
</feature>
<dbReference type="Pfam" id="PF02775">
    <property type="entry name" value="TPP_enzyme_C"/>
    <property type="match status" value="1"/>
</dbReference>
<dbReference type="Proteomes" id="UP001042704">
    <property type="component" value="Chromosome"/>
</dbReference>
<dbReference type="GO" id="GO:0006082">
    <property type="term" value="P:organic acid metabolic process"/>
    <property type="evidence" value="ECO:0007669"/>
    <property type="project" value="UniProtKB-ARBA"/>
</dbReference>
<dbReference type="InterPro" id="IPR011766">
    <property type="entry name" value="TPP_enzyme_TPP-bd"/>
</dbReference>
<evidence type="ECO:0000259" key="6">
    <source>
        <dbReference type="Pfam" id="PF02776"/>
    </source>
</evidence>
<dbReference type="CDD" id="cd07039">
    <property type="entry name" value="TPP_PYR_POX"/>
    <property type="match status" value="1"/>
</dbReference>
<dbReference type="GO" id="GO:0030976">
    <property type="term" value="F:thiamine pyrophosphate binding"/>
    <property type="evidence" value="ECO:0007669"/>
    <property type="project" value="InterPro"/>
</dbReference>
<feature type="domain" description="Thiamine pyrophosphate enzyme central" evidence="4">
    <location>
        <begin position="200"/>
        <end position="326"/>
    </location>
</feature>
<dbReference type="InterPro" id="IPR047212">
    <property type="entry name" value="TPP_POXB-like"/>
</dbReference>
<reference evidence="7" key="1">
    <citation type="journal article" date="2001" name="Int. J. Syst. Evol. Microbiol.">
        <title>Methanofollis aquaemaris sp. nov., a methanogen isolated from an aquaculture fish pond.</title>
        <authorList>
            <person name="Lai M.C."/>
            <person name="Chen S.C."/>
        </authorList>
    </citation>
    <scope>NUCLEOTIDE SEQUENCE</scope>
    <source>
        <strain evidence="7">N2F9704</strain>
    </source>
</reference>
<dbReference type="InterPro" id="IPR029035">
    <property type="entry name" value="DHS-like_NAD/FAD-binding_dom"/>
</dbReference>
<dbReference type="InterPro" id="IPR029061">
    <property type="entry name" value="THDP-binding"/>
</dbReference>
<evidence type="ECO:0000256" key="3">
    <source>
        <dbReference type="RuleBase" id="RU362132"/>
    </source>
</evidence>
<dbReference type="PANTHER" id="PTHR42981">
    <property type="entry name" value="PYRUVATE DEHYDROGENASE [UBIQUINONE]"/>
    <property type="match status" value="1"/>
</dbReference>
<feature type="domain" description="Thiamine pyrophosphate enzyme TPP-binding" evidence="5">
    <location>
        <begin position="386"/>
        <end position="532"/>
    </location>
</feature>
<name>A0A8A3S307_9EURY</name>
<dbReference type="InterPro" id="IPR000399">
    <property type="entry name" value="TPP-bd_CS"/>
</dbReference>
<evidence type="ECO:0000256" key="1">
    <source>
        <dbReference type="ARBA" id="ARBA00007812"/>
    </source>
</evidence>
<dbReference type="Pfam" id="PF00205">
    <property type="entry name" value="TPP_enzyme_M"/>
    <property type="match status" value="1"/>
</dbReference>
<evidence type="ECO:0000259" key="5">
    <source>
        <dbReference type="Pfam" id="PF02775"/>
    </source>
</evidence>
<dbReference type="Gene3D" id="3.40.50.970">
    <property type="match status" value="2"/>
</dbReference>
<dbReference type="InterPro" id="IPR012001">
    <property type="entry name" value="Thiamin_PyroP_enz_TPP-bd_dom"/>
</dbReference>
<organism evidence="7 8">
    <name type="scientific">Methanofollis aquaemaris</name>
    <dbReference type="NCBI Taxonomy" id="126734"/>
    <lineage>
        <taxon>Archaea</taxon>
        <taxon>Methanobacteriati</taxon>
        <taxon>Methanobacteriota</taxon>
        <taxon>Stenosarchaea group</taxon>
        <taxon>Methanomicrobia</taxon>
        <taxon>Methanomicrobiales</taxon>
        <taxon>Methanomicrobiaceae</taxon>
        <taxon>Methanofollis</taxon>
    </lineage>
</organism>
<dbReference type="Pfam" id="PF02776">
    <property type="entry name" value="TPP_enzyme_N"/>
    <property type="match status" value="1"/>
</dbReference>
<comment type="similarity">
    <text evidence="1 3">Belongs to the TPP enzyme family.</text>
</comment>
<dbReference type="Gene3D" id="3.40.50.1220">
    <property type="entry name" value="TPP-binding domain"/>
    <property type="match status" value="1"/>
</dbReference>
<dbReference type="RefSeq" id="WP_265581322.1">
    <property type="nucleotide sequence ID" value="NZ_CP036172.1"/>
</dbReference>